<dbReference type="PANTHER" id="PTHR46884:SF1">
    <property type="entry name" value="COLLECTRIN"/>
    <property type="match status" value="1"/>
</dbReference>
<evidence type="ECO:0000256" key="4">
    <source>
        <dbReference type="ARBA" id="ARBA00022692"/>
    </source>
</evidence>
<dbReference type="EMBL" id="JABFDY010000016">
    <property type="protein sequence ID" value="KAF7696348.1"/>
    <property type="molecule type" value="Genomic_DNA"/>
</dbReference>
<gene>
    <name evidence="12" type="ORF">HF521_006442</name>
</gene>
<evidence type="ECO:0000256" key="6">
    <source>
        <dbReference type="ARBA" id="ARBA00022989"/>
    </source>
</evidence>
<evidence type="ECO:0000256" key="5">
    <source>
        <dbReference type="ARBA" id="ARBA00022729"/>
    </source>
</evidence>
<keyword evidence="5 10" id="KW-0732">Signal</keyword>
<feature type="domain" description="Collectrin-like" evidence="11">
    <location>
        <begin position="25"/>
        <end position="222"/>
    </location>
</feature>
<dbReference type="Proteomes" id="UP000606274">
    <property type="component" value="Unassembled WGS sequence"/>
</dbReference>
<evidence type="ECO:0000313" key="12">
    <source>
        <dbReference type="EMBL" id="KAF7696348.1"/>
    </source>
</evidence>
<protein>
    <recommendedName>
        <fullName evidence="11">Collectrin-like domain-containing protein</fullName>
    </recommendedName>
</protein>
<name>A0A8T0AVZ4_SILME</name>
<evidence type="ECO:0000256" key="9">
    <source>
        <dbReference type="SAM" id="Phobius"/>
    </source>
</evidence>
<dbReference type="PANTHER" id="PTHR46884">
    <property type="entry name" value="COLLECTRIN"/>
    <property type="match status" value="1"/>
</dbReference>
<keyword evidence="7 9" id="KW-0472">Membrane</keyword>
<evidence type="ECO:0000256" key="2">
    <source>
        <dbReference type="ARBA" id="ARBA00022475"/>
    </source>
</evidence>
<dbReference type="GO" id="GO:0005886">
    <property type="term" value="C:plasma membrane"/>
    <property type="evidence" value="ECO:0007669"/>
    <property type="project" value="UniProtKB-SubCell"/>
</dbReference>
<dbReference type="Pfam" id="PF16959">
    <property type="entry name" value="Collectrin"/>
    <property type="match status" value="1"/>
</dbReference>
<dbReference type="AlphaFoldDB" id="A0A8T0AVZ4"/>
<dbReference type="PROSITE" id="PS52010">
    <property type="entry name" value="COLLECTRIN_LIKE"/>
    <property type="match status" value="1"/>
</dbReference>
<dbReference type="InterPro" id="IPR031588">
    <property type="entry name" value="Collectrin_dom"/>
</dbReference>
<reference evidence="12" key="1">
    <citation type="submission" date="2020-08" db="EMBL/GenBank/DDBJ databases">
        <title>Chromosome-level assembly of Southern catfish (Silurus meridionalis) provides insights into visual adaptation to the nocturnal and benthic lifestyles.</title>
        <authorList>
            <person name="Zhang Y."/>
            <person name="Wang D."/>
            <person name="Peng Z."/>
        </authorList>
    </citation>
    <scope>NUCLEOTIDE SEQUENCE</scope>
    <source>
        <strain evidence="12">SWU-2019-XX</strain>
        <tissue evidence="12">Muscle</tissue>
    </source>
</reference>
<evidence type="ECO:0000259" key="11">
    <source>
        <dbReference type="PROSITE" id="PS52010"/>
    </source>
</evidence>
<evidence type="ECO:0000256" key="3">
    <source>
        <dbReference type="ARBA" id="ARBA00022553"/>
    </source>
</evidence>
<accession>A0A8T0AVZ4</accession>
<comment type="caution">
    <text evidence="12">The sequence shown here is derived from an EMBL/GenBank/DDBJ whole genome shotgun (WGS) entry which is preliminary data.</text>
</comment>
<sequence>MKLWIFCVLCVAPTLMDSKCLSDVRSDGYLVRLSIRTELGDNAYKWNDSEMFFFRASMAFAMRSFTGDQTYDVSNIVVCNVTERISFWIVVTSPSNNSQLIPKYTVEQAIRKSRNRINNAFLLTDQTLEFLGINPTLAAPLQYDTPPWLIVFGVVIGVVCAGIIAMLFTSFIHRMRAKNKHSEDEEEVEGRVTGNGIMCETLNGKDGFNKRGFCDDDRFTKL</sequence>
<keyword evidence="3" id="KW-0597">Phosphoprotein</keyword>
<dbReference type="GO" id="GO:0070062">
    <property type="term" value="C:extracellular exosome"/>
    <property type="evidence" value="ECO:0007669"/>
    <property type="project" value="TreeGrafter"/>
</dbReference>
<keyword evidence="2" id="KW-1003">Cell membrane</keyword>
<evidence type="ECO:0000256" key="8">
    <source>
        <dbReference type="ARBA" id="ARBA00023180"/>
    </source>
</evidence>
<evidence type="ECO:0000313" key="13">
    <source>
        <dbReference type="Proteomes" id="UP000606274"/>
    </source>
</evidence>
<dbReference type="InterPro" id="IPR042944">
    <property type="entry name" value="Collectrin"/>
</dbReference>
<comment type="subcellular location">
    <subcellularLocation>
        <location evidence="1">Cell membrane</location>
        <topology evidence="1">Single-pass type I membrane protein</topology>
    </subcellularLocation>
</comment>
<keyword evidence="4 9" id="KW-0812">Transmembrane</keyword>
<keyword evidence="6 9" id="KW-1133">Transmembrane helix</keyword>
<dbReference type="OrthoDB" id="9899436at2759"/>
<evidence type="ECO:0000256" key="1">
    <source>
        <dbReference type="ARBA" id="ARBA00004251"/>
    </source>
</evidence>
<evidence type="ECO:0000256" key="10">
    <source>
        <dbReference type="SAM" id="SignalP"/>
    </source>
</evidence>
<keyword evidence="8" id="KW-0325">Glycoprotein</keyword>
<dbReference type="GO" id="GO:0051957">
    <property type="term" value="P:positive regulation of amino acid transport"/>
    <property type="evidence" value="ECO:0007669"/>
    <property type="project" value="TreeGrafter"/>
</dbReference>
<feature type="transmembrane region" description="Helical" evidence="9">
    <location>
        <begin position="148"/>
        <end position="172"/>
    </location>
</feature>
<proteinExistence type="predicted"/>
<organism evidence="12 13">
    <name type="scientific">Silurus meridionalis</name>
    <name type="common">Southern catfish</name>
    <name type="synonym">Silurus soldatovi meridionalis</name>
    <dbReference type="NCBI Taxonomy" id="175797"/>
    <lineage>
        <taxon>Eukaryota</taxon>
        <taxon>Metazoa</taxon>
        <taxon>Chordata</taxon>
        <taxon>Craniata</taxon>
        <taxon>Vertebrata</taxon>
        <taxon>Euteleostomi</taxon>
        <taxon>Actinopterygii</taxon>
        <taxon>Neopterygii</taxon>
        <taxon>Teleostei</taxon>
        <taxon>Ostariophysi</taxon>
        <taxon>Siluriformes</taxon>
        <taxon>Siluridae</taxon>
        <taxon>Silurus</taxon>
    </lineage>
</organism>
<keyword evidence="13" id="KW-1185">Reference proteome</keyword>
<feature type="signal peptide" evidence="10">
    <location>
        <begin position="1"/>
        <end position="18"/>
    </location>
</feature>
<evidence type="ECO:0000256" key="7">
    <source>
        <dbReference type="ARBA" id="ARBA00023136"/>
    </source>
</evidence>
<feature type="chain" id="PRO_5035945954" description="Collectrin-like domain-containing protein" evidence="10">
    <location>
        <begin position="19"/>
        <end position="222"/>
    </location>
</feature>